<evidence type="ECO:0000313" key="13">
    <source>
        <dbReference type="Proteomes" id="UP001055125"/>
    </source>
</evidence>
<dbReference type="InterPro" id="IPR036890">
    <property type="entry name" value="HATPase_C_sf"/>
</dbReference>
<dbReference type="PROSITE" id="PS50885">
    <property type="entry name" value="HAMP"/>
    <property type="match status" value="1"/>
</dbReference>
<dbReference type="InterPro" id="IPR005467">
    <property type="entry name" value="His_kinase_dom"/>
</dbReference>
<feature type="domain" description="HAMP" evidence="11">
    <location>
        <begin position="209"/>
        <end position="264"/>
    </location>
</feature>
<feature type="domain" description="Histidine kinase" evidence="10">
    <location>
        <begin position="278"/>
        <end position="492"/>
    </location>
</feature>
<reference evidence="12" key="1">
    <citation type="journal article" date="2021" name="Front. Microbiol.">
        <title>Comprehensive Comparative Genomics and Phenotyping of Methylobacterium Species.</title>
        <authorList>
            <person name="Alessa O."/>
            <person name="Ogura Y."/>
            <person name="Fujitani Y."/>
            <person name="Takami H."/>
            <person name="Hayashi T."/>
            <person name="Sahin N."/>
            <person name="Tani A."/>
        </authorList>
    </citation>
    <scope>NUCLEOTIDE SEQUENCE</scope>
    <source>
        <strain evidence="12">DSM 19015</strain>
    </source>
</reference>
<dbReference type="InterPro" id="IPR050980">
    <property type="entry name" value="2C_sensor_his_kinase"/>
</dbReference>
<gene>
    <name evidence="12" type="primary">sasA_8</name>
    <name evidence="12" type="ORF">OCOJLMKI_3206</name>
</gene>
<evidence type="ECO:0000259" key="11">
    <source>
        <dbReference type="PROSITE" id="PS50885"/>
    </source>
</evidence>
<comment type="caution">
    <text evidence="12">The sequence shown here is derived from an EMBL/GenBank/DDBJ whole genome shotgun (WGS) entry which is preliminary data.</text>
</comment>
<dbReference type="PANTHER" id="PTHR44936:SF10">
    <property type="entry name" value="SENSOR PROTEIN RSTB"/>
    <property type="match status" value="1"/>
</dbReference>
<name>A0ABQ4S0J5_9HYPH</name>
<organism evidence="12 13">
    <name type="scientific">Methylobacterium iners</name>
    <dbReference type="NCBI Taxonomy" id="418707"/>
    <lineage>
        <taxon>Bacteria</taxon>
        <taxon>Pseudomonadati</taxon>
        <taxon>Pseudomonadota</taxon>
        <taxon>Alphaproteobacteria</taxon>
        <taxon>Hyphomicrobiales</taxon>
        <taxon>Methylobacteriaceae</taxon>
        <taxon>Methylobacterium</taxon>
    </lineage>
</organism>
<proteinExistence type="predicted"/>
<dbReference type="Gene3D" id="6.10.340.10">
    <property type="match status" value="1"/>
</dbReference>
<keyword evidence="5" id="KW-0808">Transferase</keyword>
<evidence type="ECO:0000313" key="12">
    <source>
        <dbReference type="EMBL" id="GJD95989.1"/>
    </source>
</evidence>
<evidence type="ECO:0000256" key="2">
    <source>
        <dbReference type="ARBA" id="ARBA00004370"/>
    </source>
</evidence>
<keyword evidence="7" id="KW-0418">Kinase</keyword>
<feature type="transmembrane region" description="Helical" evidence="9">
    <location>
        <begin position="184"/>
        <end position="207"/>
    </location>
</feature>
<evidence type="ECO:0000256" key="4">
    <source>
        <dbReference type="ARBA" id="ARBA00022553"/>
    </source>
</evidence>
<dbReference type="EC" id="2.7.13.3" evidence="3"/>
<feature type="transmembrane region" description="Helical" evidence="9">
    <location>
        <begin position="38"/>
        <end position="59"/>
    </location>
</feature>
<evidence type="ECO:0000259" key="10">
    <source>
        <dbReference type="PROSITE" id="PS50109"/>
    </source>
</evidence>
<keyword evidence="13" id="KW-1185">Reference proteome</keyword>
<evidence type="ECO:0000256" key="5">
    <source>
        <dbReference type="ARBA" id="ARBA00022679"/>
    </source>
</evidence>
<keyword evidence="4" id="KW-0597">Phosphoprotein</keyword>
<reference evidence="12" key="2">
    <citation type="submission" date="2021-08" db="EMBL/GenBank/DDBJ databases">
        <authorList>
            <person name="Tani A."/>
            <person name="Ola A."/>
            <person name="Ogura Y."/>
            <person name="Katsura K."/>
            <person name="Hayashi T."/>
        </authorList>
    </citation>
    <scope>NUCLEOTIDE SEQUENCE</scope>
    <source>
        <strain evidence="12">DSM 19015</strain>
    </source>
</reference>
<keyword evidence="9" id="KW-1133">Transmembrane helix</keyword>
<comment type="catalytic activity">
    <reaction evidence="1">
        <text>ATP + protein L-histidine = ADP + protein N-phospho-L-histidine.</text>
        <dbReference type="EC" id="2.7.13.3"/>
    </reaction>
</comment>
<dbReference type="PROSITE" id="PS50109">
    <property type="entry name" value="HIS_KIN"/>
    <property type="match status" value="1"/>
</dbReference>
<dbReference type="SMART" id="SM00304">
    <property type="entry name" value="HAMP"/>
    <property type="match status" value="1"/>
</dbReference>
<evidence type="ECO:0000256" key="9">
    <source>
        <dbReference type="SAM" id="Phobius"/>
    </source>
</evidence>
<dbReference type="SMART" id="SM00387">
    <property type="entry name" value="HATPase_c"/>
    <property type="match status" value="1"/>
</dbReference>
<keyword evidence="8" id="KW-0067">ATP-binding</keyword>
<accession>A0ABQ4S0J5</accession>
<protein>
    <recommendedName>
        <fullName evidence="3">histidine kinase</fullName>
        <ecNumber evidence="3">2.7.13.3</ecNumber>
    </recommendedName>
</protein>
<evidence type="ECO:0000256" key="8">
    <source>
        <dbReference type="ARBA" id="ARBA00022840"/>
    </source>
</evidence>
<dbReference type="InterPro" id="IPR003594">
    <property type="entry name" value="HATPase_dom"/>
</dbReference>
<dbReference type="EMBL" id="BPQP01000049">
    <property type="protein sequence ID" value="GJD95989.1"/>
    <property type="molecule type" value="Genomic_DNA"/>
</dbReference>
<dbReference type="PRINTS" id="PR00344">
    <property type="entry name" value="BCTRLSENSOR"/>
</dbReference>
<dbReference type="InterPro" id="IPR004358">
    <property type="entry name" value="Sig_transdc_His_kin-like_C"/>
</dbReference>
<keyword evidence="6" id="KW-0547">Nucleotide-binding</keyword>
<dbReference type="PANTHER" id="PTHR44936">
    <property type="entry name" value="SENSOR PROTEIN CREC"/>
    <property type="match status" value="1"/>
</dbReference>
<comment type="subcellular location">
    <subcellularLocation>
        <location evidence="2">Membrane</location>
    </subcellularLocation>
</comment>
<dbReference type="RefSeq" id="WP_238245109.1">
    <property type="nucleotide sequence ID" value="NZ_BPQP01000049.1"/>
</dbReference>
<evidence type="ECO:0000256" key="6">
    <source>
        <dbReference type="ARBA" id="ARBA00022741"/>
    </source>
</evidence>
<keyword evidence="9" id="KW-0472">Membrane</keyword>
<evidence type="ECO:0000256" key="3">
    <source>
        <dbReference type="ARBA" id="ARBA00012438"/>
    </source>
</evidence>
<dbReference type="Pfam" id="PF02518">
    <property type="entry name" value="HATPase_c"/>
    <property type="match status" value="1"/>
</dbReference>
<dbReference type="Proteomes" id="UP001055125">
    <property type="component" value="Unassembled WGS sequence"/>
</dbReference>
<evidence type="ECO:0000256" key="7">
    <source>
        <dbReference type="ARBA" id="ARBA00022777"/>
    </source>
</evidence>
<keyword evidence="9" id="KW-0812">Transmembrane</keyword>
<dbReference type="SUPFAM" id="SSF55874">
    <property type="entry name" value="ATPase domain of HSP90 chaperone/DNA topoisomerase II/histidine kinase"/>
    <property type="match status" value="1"/>
</dbReference>
<dbReference type="Gene3D" id="3.30.565.10">
    <property type="entry name" value="Histidine kinase-like ATPase, C-terminal domain"/>
    <property type="match status" value="1"/>
</dbReference>
<dbReference type="InterPro" id="IPR003660">
    <property type="entry name" value="HAMP_dom"/>
</dbReference>
<evidence type="ECO:0000256" key="1">
    <source>
        <dbReference type="ARBA" id="ARBA00000085"/>
    </source>
</evidence>
<sequence>MELDRGQEGEAAGLRDAGSAQRRGVLGRASRLGLSGRLFLLTIAFVALAEILIYVPTVANYRRAWLSDRIAAAQIAALALDAAPDRQLPDGLAGRLLSGVGARAIAVRGGGVRRLLAIETVPTTVAHMVDLRRHDWIESIGGAWQTLFAEADAPIRVVGKGQDGFELVEILLDEAPLRAAMMDFSIRLLVSSLLIAAAVAGLVFLVLQRAIVRPVRRLARNITAFAGDPEGPDRIIVPSKRADEIGQAETALARMQRRLATELREKRRLAGVGLSVSKINHELRNLLTTAQLLGDRLESVADPVVQRVAPRLVTTLDRAIRFCEATLAYGRATEPDARRRPVPLAPLIEEQIELIGLDVDARIRIETRIAPALAAHVDPEQFARALANILRNAVQALEGGAKDGAPRVTITGMREGQRGSGSVTIVVADNGPGLPERARAHLFAPFQGSMRPGGTGLGLAIAAELIQLNGGTLSLDPGTAGASFRIVIPDEAQERAEAA</sequence>